<keyword evidence="11" id="KW-1185">Reference proteome</keyword>
<keyword evidence="2" id="KW-0808">Transferase</keyword>
<reference evidence="8" key="3">
    <citation type="submission" date="2019-06" db="EMBL/GenBank/DDBJ databases">
        <title>A comparative analysis of the Nautiliaceae.</title>
        <authorList>
            <person name="Grosche A."/>
            <person name="Smedile F."/>
            <person name="Vetriani C."/>
        </authorList>
    </citation>
    <scope>NUCLEOTIDE SEQUENCE</scope>
    <source>
        <strain evidence="8">TB6</strain>
    </source>
</reference>
<evidence type="ECO:0000313" key="11">
    <source>
        <dbReference type="Proteomes" id="UP000298805"/>
    </source>
</evidence>
<feature type="transmembrane region" description="Helical" evidence="6">
    <location>
        <begin position="6"/>
        <end position="29"/>
    </location>
</feature>
<feature type="domain" description="Phospholipid/glycerol acyltransferase" evidence="7">
    <location>
        <begin position="64"/>
        <end position="180"/>
    </location>
</feature>
<dbReference type="PANTHER" id="PTHR10434:SF59">
    <property type="entry name" value="1-ACYL-SN-GLYCEROL-3-PHOSPHATE ACYLTRANSFERASE"/>
    <property type="match status" value="1"/>
</dbReference>
<evidence type="ECO:0000313" key="10">
    <source>
        <dbReference type="Proteomes" id="UP000272781"/>
    </source>
</evidence>
<dbReference type="SMART" id="SM00563">
    <property type="entry name" value="PlsC"/>
    <property type="match status" value="1"/>
</dbReference>
<dbReference type="Pfam" id="PF01553">
    <property type="entry name" value="Acyltransferase"/>
    <property type="match status" value="1"/>
</dbReference>
<evidence type="ECO:0000256" key="3">
    <source>
        <dbReference type="ARBA" id="ARBA00023209"/>
    </source>
</evidence>
<keyword evidence="6" id="KW-1133">Transmembrane helix</keyword>
<evidence type="ECO:0000256" key="2">
    <source>
        <dbReference type="ARBA" id="ARBA00022679"/>
    </source>
</evidence>
<dbReference type="Proteomes" id="UP000272781">
    <property type="component" value="Unassembled WGS sequence"/>
</dbReference>
<protein>
    <submittedName>
        <fullName evidence="9">1-acyl-sn-glycerol-3-phosphate acyltransferase</fullName>
    </submittedName>
</protein>
<evidence type="ECO:0000313" key="8">
    <source>
        <dbReference type="EMBL" id="QCI28053.1"/>
    </source>
</evidence>
<organism evidence="9 10">
    <name type="scientific">Caminibacter pacificus</name>
    <dbReference type="NCBI Taxonomy" id="1424653"/>
    <lineage>
        <taxon>Bacteria</taxon>
        <taxon>Pseudomonadati</taxon>
        <taxon>Campylobacterota</taxon>
        <taxon>Epsilonproteobacteria</taxon>
        <taxon>Nautiliales</taxon>
        <taxon>Nautiliaceae</taxon>
        <taxon>Caminibacter</taxon>
    </lineage>
</organism>
<dbReference type="InterPro" id="IPR002123">
    <property type="entry name" value="Plipid/glycerol_acylTrfase"/>
</dbReference>
<reference evidence="11" key="1">
    <citation type="submission" date="2018-03" db="EMBL/GenBank/DDBJ databases">
        <title>A comparative analysis of the Nautiliaceae.</title>
        <authorList>
            <person name="Grosche A."/>
            <person name="Smedile F."/>
            <person name="Vetriani C."/>
        </authorList>
    </citation>
    <scope>NUCLEOTIDE SEQUENCE [LARGE SCALE GENOMIC DNA]</scope>
    <source>
        <strain evidence="11">TB6</strain>
    </source>
</reference>
<evidence type="ECO:0000256" key="6">
    <source>
        <dbReference type="SAM" id="Phobius"/>
    </source>
</evidence>
<keyword evidence="6" id="KW-0812">Transmembrane</keyword>
<comment type="pathway">
    <text evidence="1">Lipid metabolism.</text>
</comment>
<dbReference type="RefSeq" id="WP_123352132.1">
    <property type="nucleotide sequence ID" value="NZ_CP027432.2"/>
</dbReference>
<dbReference type="GO" id="GO:0003841">
    <property type="term" value="F:1-acylglycerol-3-phosphate O-acyltransferase activity"/>
    <property type="evidence" value="ECO:0007669"/>
    <property type="project" value="TreeGrafter"/>
</dbReference>
<evidence type="ECO:0000313" key="9">
    <source>
        <dbReference type="EMBL" id="ROR41240.1"/>
    </source>
</evidence>
<dbReference type="GO" id="GO:0006654">
    <property type="term" value="P:phosphatidic acid biosynthetic process"/>
    <property type="evidence" value="ECO:0007669"/>
    <property type="project" value="TreeGrafter"/>
</dbReference>
<name>A0AAJ4UYQ9_9BACT</name>
<keyword evidence="6" id="KW-0472">Membrane</keyword>
<dbReference type="CDD" id="cd07989">
    <property type="entry name" value="LPLAT_AGPAT-like"/>
    <property type="match status" value="1"/>
</dbReference>
<dbReference type="AlphaFoldDB" id="A0AAJ4UYQ9"/>
<dbReference type="Proteomes" id="UP000298805">
    <property type="component" value="Chromosome"/>
</dbReference>
<sequence>MKILNSIISIFKIIIGALCVFITSILCGINPKNELFYRKTCSKILTKMFAKEIIIEGKLDPEAQLLIGNHTHNMDIALMETIIPEKLIWVAKKELGETPVIKYMLTKTDMILVDRNNKRSILQMIKEIKERTQRGLKVVLFPEGTRNKLDPKKMITWKNGVKGVAEKLNLKVQPFVIINLPFAFKKNPFRIEPQTIKVIFLDSFYPKDNPNWYEETRKKMQEILDKEYQKLNN</sequence>
<keyword evidence="3" id="KW-0594">Phospholipid biosynthesis</keyword>
<evidence type="ECO:0000256" key="1">
    <source>
        <dbReference type="ARBA" id="ARBA00005189"/>
    </source>
</evidence>
<accession>A0AAJ4UYQ9</accession>
<keyword evidence="4" id="KW-1208">Phospholipid metabolism</keyword>
<proteinExistence type="predicted"/>
<dbReference type="EMBL" id="RJVK01000001">
    <property type="protein sequence ID" value="ROR41240.1"/>
    <property type="molecule type" value="Genomic_DNA"/>
</dbReference>
<reference evidence="9 10" key="2">
    <citation type="submission" date="2018-11" db="EMBL/GenBank/DDBJ databases">
        <title>Genomic Encyclopedia of Type Strains, Phase IV (KMG-IV): sequencing the most valuable type-strain genomes for metagenomic binning, comparative biology and taxonomic classification.</title>
        <authorList>
            <person name="Goeker M."/>
        </authorList>
    </citation>
    <scope>NUCLEOTIDE SEQUENCE [LARGE SCALE GENOMIC DNA]</scope>
    <source>
        <strain evidence="9 10">DSM 27783</strain>
    </source>
</reference>
<evidence type="ECO:0000256" key="4">
    <source>
        <dbReference type="ARBA" id="ARBA00023264"/>
    </source>
</evidence>
<dbReference type="PANTHER" id="PTHR10434">
    <property type="entry name" value="1-ACYL-SN-GLYCEROL-3-PHOSPHATE ACYLTRANSFERASE"/>
    <property type="match status" value="1"/>
</dbReference>
<keyword evidence="3" id="KW-0444">Lipid biosynthesis</keyword>
<gene>
    <name evidence="8" type="ORF">C6V80_03505</name>
    <name evidence="9" type="ORF">EDC58_0727</name>
</gene>
<dbReference type="SUPFAM" id="SSF69593">
    <property type="entry name" value="Glycerol-3-phosphate (1)-acyltransferase"/>
    <property type="match status" value="1"/>
</dbReference>
<keyword evidence="5 9" id="KW-0012">Acyltransferase</keyword>
<keyword evidence="3" id="KW-0443">Lipid metabolism</keyword>
<evidence type="ECO:0000256" key="5">
    <source>
        <dbReference type="ARBA" id="ARBA00023315"/>
    </source>
</evidence>
<dbReference type="EMBL" id="CP027432">
    <property type="protein sequence ID" value="QCI28053.1"/>
    <property type="molecule type" value="Genomic_DNA"/>
</dbReference>
<evidence type="ECO:0000259" key="7">
    <source>
        <dbReference type="SMART" id="SM00563"/>
    </source>
</evidence>